<dbReference type="GeneID" id="25261315"/>
<reference evidence="1 2" key="1">
    <citation type="submission" date="2014-05" db="EMBL/GenBank/DDBJ databases">
        <title>Draft genome sequence of a rare smut relative, Tilletiaria anomala UBC 951.</title>
        <authorList>
            <consortium name="DOE Joint Genome Institute"/>
            <person name="Toome M."/>
            <person name="Kuo A."/>
            <person name="Henrissat B."/>
            <person name="Lipzen A."/>
            <person name="Tritt A."/>
            <person name="Yoshinaga Y."/>
            <person name="Zane M."/>
            <person name="Barry K."/>
            <person name="Grigoriev I.V."/>
            <person name="Spatafora J.W."/>
            <person name="Aimea M.C."/>
        </authorList>
    </citation>
    <scope>NUCLEOTIDE SEQUENCE [LARGE SCALE GENOMIC DNA]</scope>
    <source>
        <strain evidence="1 2">UBC 951</strain>
    </source>
</reference>
<proteinExistence type="predicted"/>
<evidence type="ECO:0000313" key="1">
    <source>
        <dbReference type="EMBL" id="KDN45878.1"/>
    </source>
</evidence>
<name>A0A066W039_TILAU</name>
<dbReference type="RefSeq" id="XP_013243316.1">
    <property type="nucleotide sequence ID" value="XM_013387862.1"/>
</dbReference>
<comment type="caution">
    <text evidence="1">The sequence shown here is derived from an EMBL/GenBank/DDBJ whole genome shotgun (WGS) entry which is preliminary data.</text>
</comment>
<dbReference type="Proteomes" id="UP000027361">
    <property type="component" value="Unassembled WGS sequence"/>
</dbReference>
<gene>
    <name evidence="1" type="ORF">K437DRAFT_113035</name>
</gene>
<dbReference type="AlphaFoldDB" id="A0A066W039"/>
<dbReference type="InParanoid" id="A0A066W039"/>
<evidence type="ECO:0000313" key="2">
    <source>
        <dbReference type="Proteomes" id="UP000027361"/>
    </source>
</evidence>
<protein>
    <submittedName>
        <fullName evidence="1">Uncharacterized protein</fullName>
    </submittedName>
</protein>
<dbReference type="HOGENOM" id="CLU_2456334_0_0_1"/>
<dbReference type="EMBL" id="JMSN01000039">
    <property type="protein sequence ID" value="KDN45878.1"/>
    <property type="molecule type" value="Genomic_DNA"/>
</dbReference>
<sequence>MMTLCRANRQQRWERRGEGAECEAARSLLLQGECEEQVVVIRLPLRADVSKAEDSGGAQLRQSDGFGARSANKAGVAERGVLKLCRLWP</sequence>
<organism evidence="1 2">
    <name type="scientific">Tilletiaria anomala (strain ATCC 24038 / CBS 436.72 / UBC 951)</name>
    <dbReference type="NCBI Taxonomy" id="1037660"/>
    <lineage>
        <taxon>Eukaryota</taxon>
        <taxon>Fungi</taxon>
        <taxon>Dikarya</taxon>
        <taxon>Basidiomycota</taxon>
        <taxon>Ustilaginomycotina</taxon>
        <taxon>Exobasidiomycetes</taxon>
        <taxon>Georgefischeriales</taxon>
        <taxon>Tilletiariaceae</taxon>
        <taxon>Tilletiaria</taxon>
    </lineage>
</organism>
<accession>A0A066W039</accession>
<keyword evidence="2" id="KW-1185">Reference proteome</keyword>